<comment type="caution">
    <text evidence="1">The sequence shown here is derived from an EMBL/GenBank/DDBJ whole genome shotgun (WGS) entry which is preliminary data.</text>
</comment>
<name>A0A8X6IDD4_9ARAC</name>
<dbReference type="EMBL" id="BMAV01025413">
    <property type="protein sequence ID" value="GFS41330.1"/>
    <property type="molecule type" value="Genomic_DNA"/>
</dbReference>
<reference evidence="1" key="1">
    <citation type="submission" date="2020-08" db="EMBL/GenBank/DDBJ databases">
        <title>Multicomponent nature underlies the extraordinary mechanical properties of spider dragline silk.</title>
        <authorList>
            <person name="Kono N."/>
            <person name="Nakamura H."/>
            <person name="Mori M."/>
            <person name="Yoshida Y."/>
            <person name="Ohtoshi R."/>
            <person name="Malay A.D."/>
            <person name="Moran D.A.P."/>
            <person name="Tomita M."/>
            <person name="Numata K."/>
            <person name="Arakawa K."/>
        </authorList>
    </citation>
    <scope>NUCLEOTIDE SEQUENCE</scope>
</reference>
<keyword evidence="2" id="KW-1185">Reference proteome</keyword>
<dbReference type="AlphaFoldDB" id="A0A8X6IDD4"/>
<evidence type="ECO:0000313" key="1">
    <source>
        <dbReference type="EMBL" id="GFS41330.1"/>
    </source>
</evidence>
<accession>A0A8X6IDD4</accession>
<sequence length="84" mass="9038">MTPWSIGCTSAVTFGGRYITRGFLDLPITSNGKECVPLAFAQTMAVTRSLLTLKPGAVDSRFEANDFLGRAFQFTPVSSTSTVE</sequence>
<proteinExistence type="predicted"/>
<dbReference type="Proteomes" id="UP000886998">
    <property type="component" value="Unassembled WGS sequence"/>
</dbReference>
<organism evidence="1 2">
    <name type="scientific">Trichonephila inaurata madagascariensis</name>
    <dbReference type="NCBI Taxonomy" id="2747483"/>
    <lineage>
        <taxon>Eukaryota</taxon>
        <taxon>Metazoa</taxon>
        <taxon>Ecdysozoa</taxon>
        <taxon>Arthropoda</taxon>
        <taxon>Chelicerata</taxon>
        <taxon>Arachnida</taxon>
        <taxon>Araneae</taxon>
        <taxon>Araneomorphae</taxon>
        <taxon>Entelegynae</taxon>
        <taxon>Araneoidea</taxon>
        <taxon>Nephilidae</taxon>
        <taxon>Trichonephila</taxon>
        <taxon>Trichonephila inaurata</taxon>
    </lineage>
</organism>
<protein>
    <submittedName>
        <fullName evidence="1">Uncharacterized protein</fullName>
    </submittedName>
</protein>
<evidence type="ECO:0000313" key="2">
    <source>
        <dbReference type="Proteomes" id="UP000886998"/>
    </source>
</evidence>
<gene>
    <name evidence="1" type="ORF">TNIN_19411</name>
</gene>